<evidence type="ECO:0000313" key="2">
    <source>
        <dbReference type="Proteomes" id="UP000307440"/>
    </source>
</evidence>
<dbReference type="OrthoDB" id="3253083at2759"/>
<proteinExistence type="predicted"/>
<sequence>MALYVAPSPTRPDPVLHPSYFTSSLYTESLRNDIKLLTSTFRTRFLQDTAKPAFPLFKDIWSSHGWKWIHLRVLNDKSRERSQHVTCRLLIENIVQSEDALTQAAALFALYSFYNTQPNDTTPSLWQLSYIPITTDDLIHIYSLPERLQAPNLRSARLSVLYILRQMDIKQTFLLLPESRTSPHSPTNLPRERYVPQGDVLLSEAPVAKKRGRPTKNEKTKRLRAHIGDLDGWLDQTEQLVETSSGATTLNPLDDYKRSKLALLSLIDPPDAGLSEGQVVIANANAQVLDRLKEARTLLSDGDTTMVPRDGTGGIERVENALQDMARGSGRGVLSLLDGSGQR</sequence>
<gene>
    <name evidence="1" type="ORF">FA15DRAFT_32833</name>
</gene>
<dbReference type="InterPro" id="IPR019188">
    <property type="entry name" value="SNAPC1"/>
</dbReference>
<dbReference type="Pfam" id="PF09808">
    <property type="entry name" value="SNAPC1"/>
    <property type="match status" value="1"/>
</dbReference>
<dbReference type="Proteomes" id="UP000307440">
    <property type="component" value="Unassembled WGS sequence"/>
</dbReference>
<name>A0A5C3LDT4_COPMA</name>
<keyword evidence="2" id="KW-1185">Reference proteome</keyword>
<evidence type="ECO:0000313" key="1">
    <source>
        <dbReference type="EMBL" id="TFK30805.1"/>
    </source>
</evidence>
<dbReference type="EMBL" id="ML210146">
    <property type="protein sequence ID" value="TFK30805.1"/>
    <property type="molecule type" value="Genomic_DNA"/>
</dbReference>
<dbReference type="AlphaFoldDB" id="A0A5C3LDT4"/>
<protein>
    <submittedName>
        <fullName evidence="1">Uncharacterized protein</fullName>
    </submittedName>
</protein>
<accession>A0A5C3LDT4</accession>
<reference evidence="1 2" key="1">
    <citation type="journal article" date="2019" name="Nat. Ecol. Evol.">
        <title>Megaphylogeny resolves global patterns of mushroom evolution.</title>
        <authorList>
            <person name="Varga T."/>
            <person name="Krizsan K."/>
            <person name="Foldi C."/>
            <person name="Dima B."/>
            <person name="Sanchez-Garcia M."/>
            <person name="Sanchez-Ramirez S."/>
            <person name="Szollosi G.J."/>
            <person name="Szarkandi J.G."/>
            <person name="Papp V."/>
            <person name="Albert L."/>
            <person name="Andreopoulos W."/>
            <person name="Angelini C."/>
            <person name="Antonin V."/>
            <person name="Barry K.W."/>
            <person name="Bougher N.L."/>
            <person name="Buchanan P."/>
            <person name="Buyck B."/>
            <person name="Bense V."/>
            <person name="Catcheside P."/>
            <person name="Chovatia M."/>
            <person name="Cooper J."/>
            <person name="Damon W."/>
            <person name="Desjardin D."/>
            <person name="Finy P."/>
            <person name="Geml J."/>
            <person name="Haridas S."/>
            <person name="Hughes K."/>
            <person name="Justo A."/>
            <person name="Karasinski D."/>
            <person name="Kautmanova I."/>
            <person name="Kiss B."/>
            <person name="Kocsube S."/>
            <person name="Kotiranta H."/>
            <person name="LaButti K.M."/>
            <person name="Lechner B.E."/>
            <person name="Liimatainen K."/>
            <person name="Lipzen A."/>
            <person name="Lukacs Z."/>
            <person name="Mihaltcheva S."/>
            <person name="Morgado L.N."/>
            <person name="Niskanen T."/>
            <person name="Noordeloos M.E."/>
            <person name="Ohm R.A."/>
            <person name="Ortiz-Santana B."/>
            <person name="Ovrebo C."/>
            <person name="Racz N."/>
            <person name="Riley R."/>
            <person name="Savchenko A."/>
            <person name="Shiryaev A."/>
            <person name="Soop K."/>
            <person name="Spirin V."/>
            <person name="Szebenyi C."/>
            <person name="Tomsovsky M."/>
            <person name="Tulloss R.E."/>
            <person name="Uehling J."/>
            <person name="Grigoriev I.V."/>
            <person name="Vagvolgyi C."/>
            <person name="Papp T."/>
            <person name="Martin F.M."/>
            <person name="Miettinen O."/>
            <person name="Hibbett D.S."/>
            <person name="Nagy L.G."/>
        </authorList>
    </citation>
    <scope>NUCLEOTIDE SEQUENCE [LARGE SCALE GENOMIC DNA]</scope>
    <source>
        <strain evidence="1 2">CBS 121175</strain>
    </source>
</reference>
<organism evidence="1 2">
    <name type="scientific">Coprinopsis marcescibilis</name>
    <name type="common">Agaric fungus</name>
    <name type="synonym">Psathyrella marcescibilis</name>
    <dbReference type="NCBI Taxonomy" id="230819"/>
    <lineage>
        <taxon>Eukaryota</taxon>
        <taxon>Fungi</taxon>
        <taxon>Dikarya</taxon>
        <taxon>Basidiomycota</taxon>
        <taxon>Agaricomycotina</taxon>
        <taxon>Agaricomycetes</taxon>
        <taxon>Agaricomycetidae</taxon>
        <taxon>Agaricales</taxon>
        <taxon>Agaricineae</taxon>
        <taxon>Psathyrellaceae</taxon>
        <taxon>Coprinopsis</taxon>
    </lineage>
</organism>
<dbReference type="STRING" id="230819.A0A5C3LDT4"/>